<feature type="compositionally biased region" description="Polar residues" evidence="1">
    <location>
        <begin position="355"/>
        <end position="365"/>
    </location>
</feature>
<evidence type="ECO:0000313" key="3">
    <source>
        <dbReference type="EMBL" id="TPX56498.1"/>
    </source>
</evidence>
<feature type="region of interest" description="Disordered" evidence="1">
    <location>
        <begin position="396"/>
        <end position="419"/>
    </location>
</feature>
<evidence type="ECO:0000313" key="4">
    <source>
        <dbReference type="Proteomes" id="UP000318582"/>
    </source>
</evidence>
<proteinExistence type="predicted"/>
<sequence length="467" mass="53417">MIPALLPFGWAASTYLYWVQGKRFDMLTGILDGPDPQSSPEAASQIYEKTWEYEFPFLSRMAFHFGVLRACAIPSIAKAICQKNETQSDSFSSIEEVARTFEDTDLLMKEMTERPVTNARAQRALERASRISSMYKLTNDEYCYILAIMVVEPCRLVERWGYRQLAKKEKEAHFEVWRSIGMQMGVKDIPNSFHAMEEFALRFEARYRGPHPSSKELASAAIDLLIETLPMKSLHSYILPIARRLIHTMLDPSLRDAFNIKAPPIVLSWFADFMLKVHAGCVRYLLLPREAPARRTPEIAASPTGRYIPITRVYGDFYLKGYRIDELGPKLKESLMTPNGRQSIPGRLRRALSLTGSRLSVQTSPQKKKMEPADSAVDMQPPVESVLPHAPVVRRRATTTGRPNSMIERRDETDEQEELDDDPVRFRRFSYADGIHAPVPRRALALNLFTEEADKERWGAFYDKCID</sequence>
<dbReference type="PANTHER" id="PTHR36124">
    <property type="match status" value="1"/>
</dbReference>
<name>A0A507DZW6_9FUNG</name>
<dbReference type="PANTHER" id="PTHR36124:SF1">
    <property type="entry name" value="ER-BOUND OXYGENASE MPAB_MPAB'_RUBBER OXYGENASE CATALYTIC DOMAIN-CONTAINING PROTEIN"/>
    <property type="match status" value="1"/>
</dbReference>
<accession>A0A507DZW6</accession>
<dbReference type="GO" id="GO:0016491">
    <property type="term" value="F:oxidoreductase activity"/>
    <property type="evidence" value="ECO:0007669"/>
    <property type="project" value="InterPro"/>
</dbReference>
<feature type="region of interest" description="Disordered" evidence="1">
    <location>
        <begin position="355"/>
        <end position="378"/>
    </location>
</feature>
<evidence type="ECO:0000259" key="2">
    <source>
        <dbReference type="Pfam" id="PF09995"/>
    </source>
</evidence>
<dbReference type="EMBL" id="QEAQ01000073">
    <property type="protein sequence ID" value="TPX56498.1"/>
    <property type="molecule type" value="Genomic_DNA"/>
</dbReference>
<dbReference type="AlphaFoldDB" id="A0A507DZW6"/>
<protein>
    <recommendedName>
        <fullName evidence="2">ER-bound oxygenase mpaB/mpaB'/Rubber oxygenase catalytic domain-containing protein</fullName>
    </recommendedName>
</protein>
<dbReference type="Pfam" id="PF09995">
    <property type="entry name" value="MPAB_Lcp_cat"/>
    <property type="match status" value="1"/>
</dbReference>
<reference evidence="3 4" key="1">
    <citation type="journal article" date="2019" name="Sci. Rep.">
        <title>Comparative genomics of chytrid fungi reveal insights into the obligate biotrophic and pathogenic lifestyle of Synchytrium endobioticum.</title>
        <authorList>
            <person name="van de Vossenberg B.T.L.H."/>
            <person name="Warris S."/>
            <person name="Nguyen H.D.T."/>
            <person name="van Gent-Pelzer M.P.E."/>
            <person name="Joly D.L."/>
            <person name="van de Geest H.C."/>
            <person name="Bonants P.J.M."/>
            <person name="Smith D.S."/>
            <person name="Levesque C.A."/>
            <person name="van der Lee T.A.J."/>
        </authorList>
    </citation>
    <scope>NUCLEOTIDE SEQUENCE [LARGE SCALE GENOMIC DNA]</scope>
    <source>
        <strain evidence="3 4">CBS 809.83</strain>
    </source>
</reference>
<dbReference type="InterPro" id="IPR046366">
    <property type="entry name" value="MPAB"/>
</dbReference>
<gene>
    <name evidence="3" type="ORF">PhCBS80983_g04502</name>
</gene>
<comment type="caution">
    <text evidence="3">The sequence shown here is derived from an EMBL/GenBank/DDBJ whole genome shotgun (WGS) entry which is preliminary data.</text>
</comment>
<dbReference type="InterPro" id="IPR018713">
    <property type="entry name" value="MPAB/Lcp_cat_dom"/>
</dbReference>
<feature type="domain" description="ER-bound oxygenase mpaB/mpaB'/Rubber oxygenase catalytic" evidence="2">
    <location>
        <begin position="139"/>
        <end position="263"/>
    </location>
</feature>
<organism evidence="3 4">
    <name type="scientific">Powellomyces hirtus</name>
    <dbReference type="NCBI Taxonomy" id="109895"/>
    <lineage>
        <taxon>Eukaryota</taxon>
        <taxon>Fungi</taxon>
        <taxon>Fungi incertae sedis</taxon>
        <taxon>Chytridiomycota</taxon>
        <taxon>Chytridiomycota incertae sedis</taxon>
        <taxon>Chytridiomycetes</taxon>
        <taxon>Spizellomycetales</taxon>
        <taxon>Powellomycetaceae</taxon>
        <taxon>Powellomyces</taxon>
    </lineage>
</organism>
<evidence type="ECO:0000256" key="1">
    <source>
        <dbReference type="SAM" id="MobiDB-lite"/>
    </source>
</evidence>
<dbReference type="STRING" id="109895.A0A507DZW6"/>
<keyword evidence="4" id="KW-1185">Reference proteome</keyword>
<dbReference type="Proteomes" id="UP000318582">
    <property type="component" value="Unassembled WGS sequence"/>
</dbReference>